<keyword evidence="1" id="KW-0472">Membrane</keyword>
<keyword evidence="1" id="KW-1133">Transmembrane helix</keyword>
<accession>U5DJF1</accession>
<dbReference type="AlphaFoldDB" id="U5DJF1"/>
<dbReference type="EMBL" id="ASSJ01000055">
    <property type="protein sequence ID" value="ERN41052.1"/>
    <property type="molecule type" value="Genomic_DNA"/>
</dbReference>
<name>U5DJF1_9CHRO</name>
<feature type="transmembrane region" description="Helical" evidence="1">
    <location>
        <begin position="85"/>
        <end position="108"/>
    </location>
</feature>
<dbReference type="OrthoDB" id="560533at2"/>
<comment type="caution">
    <text evidence="2">The sequence shown here is derived from an EMBL/GenBank/DDBJ whole genome shotgun (WGS) entry which is preliminary data.</text>
</comment>
<dbReference type="Proteomes" id="UP000016960">
    <property type="component" value="Unassembled WGS sequence"/>
</dbReference>
<keyword evidence="3" id="KW-1185">Reference proteome</keyword>
<sequence length="165" mass="18710">MSNSSVRRLDPRDSYPCPICHRGETQAMPLMEDAFACSFCQHIFTADLDRQILKLADSQVPLSWYWHGRGWRGVRHGGSEMSWSYAIAALVFVGLPPTIVGTAAYLFPSDPSSALAWLPVVWTILTLVLHAACMVWLMMEYYQFPIVAHLRAVLRQSPGRRSWQL</sequence>
<reference evidence="2 3" key="1">
    <citation type="submission" date="2013-05" db="EMBL/GenBank/DDBJ databases">
        <title>Draft genome sequence of Rubidibacter lacunae KORDI 51-2.</title>
        <authorList>
            <person name="Choi D.H."/>
            <person name="Noh J.H."/>
            <person name="Kwon K.-K."/>
            <person name="Lee J.-H."/>
            <person name="Ryu J.-Y."/>
        </authorList>
    </citation>
    <scope>NUCLEOTIDE SEQUENCE [LARGE SCALE GENOMIC DNA]</scope>
    <source>
        <strain evidence="2 3">KORDI 51-2</strain>
    </source>
</reference>
<dbReference type="eggNOG" id="ENOG5030577">
    <property type="taxonomic scope" value="Bacteria"/>
</dbReference>
<proteinExistence type="predicted"/>
<dbReference type="RefSeq" id="WP_022607487.1">
    <property type="nucleotide sequence ID" value="NZ_ASSJ01000055.1"/>
</dbReference>
<dbReference type="STRING" id="582515.KR51_00023090"/>
<evidence type="ECO:0000313" key="3">
    <source>
        <dbReference type="Proteomes" id="UP000016960"/>
    </source>
</evidence>
<evidence type="ECO:0000313" key="2">
    <source>
        <dbReference type="EMBL" id="ERN41052.1"/>
    </source>
</evidence>
<gene>
    <name evidence="2" type="ORF">KR51_00023090</name>
</gene>
<dbReference type="InParanoid" id="U5DJF1"/>
<protein>
    <submittedName>
        <fullName evidence="2">Uncharacterized protein</fullName>
    </submittedName>
</protein>
<feature type="transmembrane region" description="Helical" evidence="1">
    <location>
        <begin position="114"/>
        <end position="137"/>
    </location>
</feature>
<keyword evidence="1" id="KW-0812">Transmembrane</keyword>
<organism evidence="2 3">
    <name type="scientific">Rubidibacter lacunae KORDI 51-2</name>
    <dbReference type="NCBI Taxonomy" id="582515"/>
    <lineage>
        <taxon>Bacteria</taxon>
        <taxon>Bacillati</taxon>
        <taxon>Cyanobacteriota</taxon>
        <taxon>Cyanophyceae</taxon>
        <taxon>Oscillatoriophycideae</taxon>
        <taxon>Chroococcales</taxon>
        <taxon>Aphanothecaceae</taxon>
        <taxon>Rubidibacter</taxon>
    </lineage>
</organism>
<evidence type="ECO:0000256" key="1">
    <source>
        <dbReference type="SAM" id="Phobius"/>
    </source>
</evidence>